<proteinExistence type="predicted"/>
<reference evidence="1 2" key="1">
    <citation type="submission" date="2016-07" db="EMBL/GenBank/DDBJ databases">
        <title>Pervasive Adenine N6-methylation of Active Genes in Fungi.</title>
        <authorList>
            <consortium name="DOE Joint Genome Institute"/>
            <person name="Mondo S.J."/>
            <person name="Dannebaum R.O."/>
            <person name="Kuo R.C."/>
            <person name="Labutti K."/>
            <person name="Haridas S."/>
            <person name="Kuo A."/>
            <person name="Salamov A."/>
            <person name="Ahrendt S.R."/>
            <person name="Lipzen A."/>
            <person name="Sullivan W."/>
            <person name="Andreopoulos W.B."/>
            <person name="Clum A."/>
            <person name="Lindquist E."/>
            <person name="Daum C."/>
            <person name="Ramamoorthy G.K."/>
            <person name="Gryganskyi A."/>
            <person name="Culley D."/>
            <person name="Magnuson J.K."/>
            <person name="James T.Y."/>
            <person name="O'Malley M.A."/>
            <person name="Stajich J.E."/>
            <person name="Spatafora J.W."/>
            <person name="Visel A."/>
            <person name="Grigoriev I.V."/>
        </authorList>
    </citation>
    <scope>NUCLEOTIDE SEQUENCE [LARGE SCALE GENOMIC DNA]</scope>
    <source>
        <strain evidence="1 2">NRRL 2496</strain>
    </source>
</reference>
<comment type="caution">
    <text evidence="1">The sequence shown here is derived from an EMBL/GenBank/DDBJ whole genome shotgun (WGS) entry which is preliminary data.</text>
</comment>
<organism evidence="1 2">
    <name type="scientific">Syncephalastrum racemosum</name>
    <name type="common">Filamentous fungus</name>
    <dbReference type="NCBI Taxonomy" id="13706"/>
    <lineage>
        <taxon>Eukaryota</taxon>
        <taxon>Fungi</taxon>
        <taxon>Fungi incertae sedis</taxon>
        <taxon>Mucoromycota</taxon>
        <taxon>Mucoromycotina</taxon>
        <taxon>Mucoromycetes</taxon>
        <taxon>Mucorales</taxon>
        <taxon>Syncephalastraceae</taxon>
        <taxon>Syncephalastrum</taxon>
    </lineage>
</organism>
<evidence type="ECO:0000313" key="1">
    <source>
        <dbReference type="EMBL" id="ORY95758.1"/>
    </source>
</evidence>
<sequence>MKVLRKEVYPATTASFPMPFSVLIHFSISSVPASSVLPRQPKVLLCRSQNQEPKNMTGCTQP</sequence>
<dbReference type="AlphaFoldDB" id="A0A1X2HAV2"/>
<dbReference type="Proteomes" id="UP000242180">
    <property type="component" value="Unassembled WGS sequence"/>
</dbReference>
<gene>
    <name evidence="1" type="ORF">BCR43DRAFT_493553</name>
</gene>
<evidence type="ECO:0000313" key="2">
    <source>
        <dbReference type="Proteomes" id="UP000242180"/>
    </source>
</evidence>
<accession>A0A1X2HAV2</accession>
<dbReference type="InParanoid" id="A0A1X2HAV2"/>
<name>A0A1X2HAV2_SYNRA</name>
<keyword evidence="2" id="KW-1185">Reference proteome</keyword>
<protein>
    <submittedName>
        <fullName evidence="1">Uncharacterized protein</fullName>
    </submittedName>
</protein>
<dbReference type="EMBL" id="MCGN01000006">
    <property type="protein sequence ID" value="ORY95758.1"/>
    <property type="molecule type" value="Genomic_DNA"/>
</dbReference>